<reference evidence="1 2" key="1">
    <citation type="journal article" date="1992" name="Lakartidningen">
        <title>[Penicillin V and not amoxicillin is the first choice preparation in acute otitis].</title>
        <authorList>
            <person name="Kamme C."/>
            <person name="Lundgren K."/>
            <person name="Prellner K."/>
        </authorList>
    </citation>
    <scope>NUCLEOTIDE SEQUENCE [LARGE SCALE GENOMIC DNA]</scope>
    <source>
        <strain evidence="1 2">PC3997IV</strain>
    </source>
</reference>
<dbReference type="EMBL" id="SAYD01000022">
    <property type="protein sequence ID" value="TXJ35797.1"/>
    <property type="molecule type" value="Genomic_DNA"/>
</dbReference>
<evidence type="ECO:0000313" key="2">
    <source>
        <dbReference type="Proteomes" id="UP000325002"/>
    </source>
</evidence>
<protein>
    <recommendedName>
        <fullName evidence="3">Outer membrane protein beta-barrel domain-containing protein</fullName>
    </recommendedName>
</protein>
<accession>A0A5C8ECL1</accession>
<gene>
    <name evidence="1" type="ORF">EPJ81_11985</name>
</gene>
<comment type="caution">
    <text evidence="1">The sequence shown here is derived from an EMBL/GenBank/DDBJ whole genome shotgun (WGS) entry which is preliminary data.</text>
</comment>
<dbReference type="Proteomes" id="UP000325002">
    <property type="component" value="Unassembled WGS sequence"/>
</dbReference>
<evidence type="ECO:0000313" key="1">
    <source>
        <dbReference type="EMBL" id="TXJ35797.1"/>
    </source>
</evidence>
<sequence>MDYNLIDIIPLEPEKTNFIISNNNKTNNKNNYEDSSNSHKHSLGIDFGTTIFSMFTAPSLVNLTLKSIYKEQLKKYERQTLEGKFGFRLTYTYRILPKLDLDATLGFYIMNTYYTNNNSTSYYFGETYGIPLSFGLRFYFNKKNRASGFFILPKIGATILITKGNKYENGLIIKNKNDILFDFHTAFEMGFRIDISRNLGINSGVRAFIDISIVDFGVSYSYLFRFVPLPRLAIGILF</sequence>
<organism evidence="1 2">
    <name type="scientific">Brachyspira aalborgi</name>
    <dbReference type="NCBI Taxonomy" id="29522"/>
    <lineage>
        <taxon>Bacteria</taxon>
        <taxon>Pseudomonadati</taxon>
        <taxon>Spirochaetota</taxon>
        <taxon>Spirochaetia</taxon>
        <taxon>Brachyspirales</taxon>
        <taxon>Brachyspiraceae</taxon>
        <taxon>Brachyspira</taxon>
    </lineage>
</organism>
<evidence type="ECO:0008006" key="3">
    <source>
        <dbReference type="Google" id="ProtNLM"/>
    </source>
</evidence>
<name>A0A5C8ECL1_9SPIR</name>
<proteinExistence type="predicted"/>
<dbReference type="AlphaFoldDB" id="A0A5C8ECL1"/>